<dbReference type="AlphaFoldDB" id="A0A8J4PPP1"/>
<dbReference type="Proteomes" id="UP000695562">
    <property type="component" value="Unassembled WGS sequence"/>
</dbReference>
<evidence type="ECO:0000256" key="1">
    <source>
        <dbReference type="SAM" id="SignalP"/>
    </source>
</evidence>
<dbReference type="OrthoDB" id="9981847at2759"/>
<reference evidence="3" key="1">
    <citation type="submission" date="2020-01" db="EMBL/GenBank/DDBJ databases">
        <title>Development of genomics and gene disruption for Polysphondylium violaceum indicates a role for the polyketide synthase stlB in stalk morphogenesis.</title>
        <authorList>
            <person name="Narita B."/>
            <person name="Kawabe Y."/>
            <person name="Kin K."/>
            <person name="Saito T."/>
            <person name="Gibbs R."/>
            <person name="Kuspa A."/>
            <person name="Muzny D."/>
            <person name="Queller D."/>
            <person name="Richards S."/>
            <person name="Strassman J."/>
            <person name="Sucgang R."/>
            <person name="Worley K."/>
            <person name="Schaap P."/>
        </authorList>
    </citation>
    <scope>NUCLEOTIDE SEQUENCE</scope>
    <source>
        <strain evidence="3">QSvi11</strain>
    </source>
</reference>
<gene>
    <name evidence="3" type="ORF">CYY_007484</name>
</gene>
<evidence type="ECO:0000313" key="4">
    <source>
        <dbReference type="Proteomes" id="UP000695562"/>
    </source>
</evidence>
<feature type="domain" description="Endo-beta-1,2-glucanase SGL" evidence="2">
    <location>
        <begin position="80"/>
        <end position="546"/>
    </location>
</feature>
<comment type="caution">
    <text evidence="3">The sequence shown here is derived from an EMBL/GenBank/DDBJ whole genome shotgun (WGS) entry which is preliminary data.</text>
</comment>
<proteinExistence type="predicted"/>
<dbReference type="InterPro" id="IPR058773">
    <property type="entry name" value="SGL_GH162"/>
</dbReference>
<accession>A0A8J4PPP1</accession>
<evidence type="ECO:0000313" key="3">
    <source>
        <dbReference type="EMBL" id="KAF2071198.1"/>
    </source>
</evidence>
<feature type="signal peptide" evidence="1">
    <location>
        <begin position="1"/>
        <end position="21"/>
    </location>
</feature>
<feature type="chain" id="PRO_5035233488" description="Endo-beta-1,2-glucanase SGL domain-containing protein" evidence="1">
    <location>
        <begin position="22"/>
        <end position="546"/>
    </location>
</feature>
<name>A0A8J4PPP1_9MYCE</name>
<dbReference type="EMBL" id="AJWJ01000402">
    <property type="protein sequence ID" value="KAF2071198.1"/>
    <property type="molecule type" value="Genomic_DNA"/>
</dbReference>
<organism evidence="3 4">
    <name type="scientific">Polysphondylium violaceum</name>
    <dbReference type="NCBI Taxonomy" id="133409"/>
    <lineage>
        <taxon>Eukaryota</taxon>
        <taxon>Amoebozoa</taxon>
        <taxon>Evosea</taxon>
        <taxon>Eumycetozoa</taxon>
        <taxon>Dictyostelia</taxon>
        <taxon>Dictyosteliales</taxon>
        <taxon>Dictyosteliaceae</taxon>
        <taxon>Polysphondylium</taxon>
    </lineage>
</organism>
<keyword evidence="1" id="KW-0732">Signal</keyword>
<protein>
    <recommendedName>
        <fullName evidence="2">Endo-beta-1,2-glucanase SGL domain-containing protein</fullName>
    </recommendedName>
</protein>
<sequence>MVNRYLFIGVVLLLLTSTLLADANSESGSSNSNACRFAPLYSMNDILENEESINSFIENVLYWEGNFQTDGVGINIATGYTYDGHALDYSTGEIASYGLHNFSAPSKESIHLGMLARALISTNGINVPNALDFFHVKVNQTQQEKETIYKSGNQNLDNVITILYRKIKTYEDFLQNYPGYGGFMPWVSVDDNGISPIPGYWTGRVPGLDNGEMIWGIYSVYNILISNSTYSTNYPDLGQRYKSYFDTLASNAIMMFYNSNGYISSVTSIKDIFAQPTADNYQNDGGYLDDPYEGELLTVFMDLFCQWPSRQALDQVWINKRTLLQSTVFSTPKGDITVQKGWWFSSHEQWKYLMLPYQSIDINRRIFLNGERARTWFSFINEYPGLFASVTNVSLPNDNPNYVSATGIQSISFETILTNDLMTPYGSFPLFLTGEPSLGLSWYYNMLIAPAMQNPYGSTESFNPQGTEISPVITWDSKITTVLSIVGGLADVNGIFLAIDGKLDRFQYIINREWSLAFPNIQGEDLPFMYPQVQTPMKLNDFSMCN</sequence>
<evidence type="ECO:0000259" key="2">
    <source>
        <dbReference type="Pfam" id="PF26157"/>
    </source>
</evidence>
<dbReference type="Pfam" id="PF26157">
    <property type="entry name" value="SGL_GH162"/>
    <property type="match status" value="1"/>
</dbReference>
<keyword evidence="4" id="KW-1185">Reference proteome</keyword>